<comment type="caution">
    <text evidence="1">The sequence shown here is derived from an EMBL/GenBank/DDBJ whole genome shotgun (WGS) entry which is preliminary data.</text>
</comment>
<reference evidence="2" key="1">
    <citation type="submission" date="2016-03" db="EMBL/GenBank/DDBJ databases">
        <authorList>
            <person name="Heylen K."/>
            <person name="De Vos P."/>
            <person name="Vekeman B."/>
        </authorList>
    </citation>
    <scope>NUCLEOTIDE SEQUENCE [LARGE SCALE GENOMIC DNA]</scope>
    <source>
        <strain evidence="2">R-45383</strain>
    </source>
</reference>
<dbReference type="OrthoDB" id="5949781at2"/>
<proteinExistence type="predicted"/>
<protein>
    <recommendedName>
        <fullName evidence="3">Curli production assembly/transport component CsgG</fullName>
    </recommendedName>
</protein>
<dbReference type="Proteomes" id="UP000077628">
    <property type="component" value="Unassembled WGS sequence"/>
</dbReference>
<name>A0A177NJB1_9GAMM</name>
<dbReference type="EMBL" id="LUUK01000172">
    <property type="protein sequence ID" value="OAI18148.1"/>
    <property type="molecule type" value="Genomic_DNA"/>
</dbReference>
<evidence type="ECO:0000313" key="2">
    <source>
        <dbReference type="Proteomes" id="UP000077628"/>
    </source>
</evidence>
<evidence type="ECO:0000313" key="1">
    <source>
        <dbReference type="EMBL" id="OAI18148.1"/>
    </source>
</evidence>
<dbReference type="AlphaFoldDB" id="A0A177NJB1"/>
<gene>
    <name evidence="1" type="ORF">A1355_06170</name>
</gene>
<sequence>MNRGMALKIGLVVLLSGCAKPGLQTGGSGNLVSGSAAGGTSVDANKTLERCSSPMGTLAVSDGRITGAQAVTTVDPLIRLAVQQSNCFVITAIGNTATRALINEIVGEQRNSGEYRAGSKQHKGQRVAADYLMEPQVIVLNESTEGHRAGAFGTGYRHYSPPGQISLGGILADSLAATMADAADKRTTDVTLTLTDIRSTVQIGISQGSATANRLQTNGWGGYLGDSVGAVVGLASFKNTPEGLSTAAAFLDAYNQLVVAVKNYKAQEIKSGAGTGGVLNLQ</sequence>
<accession>A0A177NJB1</accession>
<evidence type="ECO:0008006" key="3">
    <source>
        <dbReference type="Google" id="ProtNLM"/>
    </source>
</evidence>
<keyword evidence="2" id="KW-1185">Reference proteome</keyword>
<dbReference type="STRING" id="702114.A1355_06170"/>
<organism evidence="1 2">
    <name type="scientific">Methylomonas koyamae</name>
    <dbReference type="NCBI Taxonomy" id="702114"/>
    <lineage>
        <taxon>Bacteria</taxon>
        <taxon>Pseudomonadati</taxon>
        <taxon>Pseudomonadota</taxon>
        <taxon>Gammaproteobacteria</taxon>
        <taxon>Methylococcales</taxon>
        <taxon>Methylococcaceae</taxon>
        <taxon>Methylomonas</taxon>
    </lineage>
</organism>